<comment type="caution">
    <text evidence="6">Lacks conserved residue(s) required for the propagation of feature annotation.</text>
</comment>
<dbReference type="SUPFAM" id="SSF82708">
    <property type="entry name" value="R3H domain"/>
    <property type="match status" value="1"/>
</dbReference>
<dbReference type="SMART" id="SM00393">
    <property type="entry name" value="R3H"/>
    <property type="match status" value="1"/>
</dbReference>
<dbReference type="CDD" id="cd02644">
    <property type="entry name" value="R3H_jag"/>
    <property type="match status" value="1"/>
</dbReference>
<dbReference type="Gene3D" id="3.30.300.20">
    <property type="match status" value="1"/>
</dbReference>
<dbReference type="PANTHER" id="PTHR35800">
    <property type="entry name" value="PROTEIN JAG"/>
    <property type="match status" value="1"/>
</dbReference>
<feature type="domain" description="R3H" evidence="8">
    <location>
        <begin position="171"/>
        <end position="236"/>
    </location>
</feature>
<keyword evidence="1 6" id="KW-0963">Cytoplasm</keyword>
<dbReference type="InterPro" id="IPR032782">
    <property type="entry name" value="KhpB_N"/>
</dbReference>
<dbReference type="InterPro" id="IPR009019">
    <property type="entry name" value="KH_sf_prok-type"/>
</dbReference>
<dbReference type="InterPro" id="IPR038247">
    <property type="entry name" value="Jag_N_dom_sf"/>
</dbReference>
<comment type="domain">
    <text evidence="6">Has an N-terminal Jag-N domain and 2 RNA-binding domains (KH and R3H).</text>
</comment>
<comment type="subcellular location">
    <subcellularLocation>
        <location evidence="6">Cytoplasm</location>
    </subcellularLocation>
</comment>
<keyword evidence="3 6" id="KW-0133">Cell shape</keyword>
<dbReference type="InterPro" id="IPR001374">
    <property type="entry name" value="R3H_dom"/>
</dbReference>
<evidence type="ECO:0000256" key="6">
    <source>
        <dbReference type="HAMAP-Rule" id="MF_00867"/>
    </source>
</evidence>
<dbReference type="Gene3D" id="3.30.30.80">
    <property type="entry name" value="probable RNA-binding protein from clostridium symbiosum atcc 14940"/>
    <property type="match status" value="1"/>
</dbReference>
<dbReference type="InterPro" id="IPR038008">
    <property type="entry name" value="Jag_KH"/>
</dbReference>
<organism evidence="9 10">
    <name type="scientific">Fructilactobacillus myrtifloralis</name>
    <dbReference type="NCBI Taxonomy" id="2940301"/>
    <lineage>
        <taxon>Bacteria</taxon>
        <taxon>Bacillati</taxon>
        <taxon>Bacillota</taxon>
        <taxon>Bacilli</taxon>
        <taxon>Lactobacillales</taxon>
        <taxon>Lactobacillaceae</taxon>
        <taxon>Fructilactobacillus</taxon>
    </lineage>
</organism>
<dbReference type="NCBIfam" id="NF041568">
    <property type="entry name" value="Jag_EloR"/>
    <property type="match status" value="1"/>
</dbReference>
<dbReference type="InterPro" id="IPR015946">
    <property type="entry name" value="KH_dom-like_a/b"/>
</dbReference>
<evidence type="ECO:0000259" key="8">
    <source>
        <dbReference type="PROSITE" id="PS51061"/>
    </source>
</evidence>
<keyword evidence="2 6" id="KW-0694">RNA-binding</keyword>
<dbReference type="SMART" id="SM01245">
    <property type="entry name" value="Jag_N"/>
    <property type="match status" value="1"/>
</dbReference>
<dbReference type="InterPro" id="IPR034079">
    <property type="entry name" value="R3H_KhpB"/>
</dbReference>
<comment type="subunit">
    <text evidence="6">Forms a complex with KhpA.</text>
</comment>
<evidence type="ECO:0000256" key="1">
    <source>
        <dbReference type="ARBA" id="ARBA00022490"/>
    </source>
</evidence>
<dbReference type="InterPro" id="IPR039247">
    <property type="entry name" value="KhpB"/>
</dbReference>
<dbReference type="CDD" id="cd02414">
    <property type="entry name" value="KH-II_Jag"/>
    <property type="match status" value="1"/>
</dbReference>
<gene>
    <name evidence="6" type="primary">khpB</name>
    <name evidence="6" type="synonym">eloR</name>
    <name evidence="9" type="ORF">M3M35_04785</name>
</gene>
<dbReference type="EMBL" id="CP097116">
    <property type="protein sequence ID" value="USS84632.1"/>
    <property type="molecule type" value="Genomic_DNA"/>
</dbReference>
<dbReference type="Proteomes" id="UP001056707">
    <property type="component" value="Chromosome"/>
</dbReference>
<name>A0ABY5BLY4_9LACO</name>
<sequence>MPKYEGTTLEAAINAGLMALNLTKNEANIEILQQPTAGFFGLFKQPARVLVTPRPGDQAAKPQPAKRDSDPTKQPAHQPRPDRFERNFAVVKELGQYLQNVLHEMDINATLEVEMPNSKHVYINCETDKEGLLIGKHGRTINALQQLCEFYLTNHGVNYVEVSLDTANYRERREQILTDLARKTARNVQSTGQPVHLDAMPAFERKQIHMALEDFDGLITYSVGNEPNREVVIASK</sequence>
<dbReference type="Gene3D" id="3.30.1370.50">
    <property type="entry name" value="R3H-like domain"/>
    <property type="match status" value="1"/>
</dbReference>
<dbReference type="InterPro" id="IPR036867">
    <property type="entry name" value="R3H_dom_sf"/>
</dbReference>
<dbReference type="PANTHER" id="PTHR35800:SF1">
    <property type="entry name" value="RNA-BINDING PROTEIN KHPB"/>
    <property type="match status" value="1"/>
</dbReference>
<reference evidence="9" key="1">
    <citation type="submission" date="2022-05" db="EMBL/GenBank/DDBJ databases">
        <authorList>
            <person name="Oliphant S.A."/>
            <person name="Watson-Haigh N.S."/>
            <person name="Sumby K.M."/>
            <person name="Gardner J.M."/>
            <person name="Jiranek V."/>
        </authorList>
    </citation>
    <scope>NUCLEOTIDE SEQUENCE</scope>
    <source>
        <strain evidence="9">KI16_H9</strain>
    </source>
</reference>
<evidence type="ECO:0000313" key="9">
    <source>
        <dbReference type="EMBL" id="USS84632.1"/>
    </source>
</evidence>
<dbReference type="Pfam" id="PF14804">
    <property type="entry name" value="Jag_N"/>
    <property type="match status" value="1"/>
</dbReference>
<dbReference type="Pfam" id="PF01424">
    <property type="entry name" value="R3H"/>
    <property type="match status" value="1"/>
</dbReference>
<evidence type="ECO:0000256" key="2">
    <source>
        <dbReference type="ARBA" id="ARBA00022884"/>
    </source>
</evidence>
<evidence type="ECO:0000256" key="3">
    <source>
        <dbReference type="ARBA" id="ARBA00022960"/>
    </source>
</evidence>
<keyword evidence="4 6" id="KW-0143">Chaperone</keyword>
<protein>
    <recommendedName>
        <fullName evidence="6">RNA-binding protein KhpB</fullName>
    </recommendedName>
    <alternativeName>
        <fullName evidence="6">RNA-binding protein EloR</fullName>
    </alternativeName>
</protein>
<comment type="similarity">
    <text evidence="6">Belongs to the KhpB RNA-binding protein family.</text>
</comment>
<evidence type="ECO:0000256" key="7">
    <source>
        <dbReference type="SAM" id="MobiDB-lite"/>
    </source>
</evidence>
<keyword evidence="5 6" id="KW-0961">Cell wall biogenesis/degradation</keyword>
<proteinExistence type="inferred from homology"/>
<dbReference type="PROSITE" id="PS51061">
    <property type="entry name" value="R3H"/>
    <property type="match status" value="1"/>
</dbReference>
<comment type="function">
    <text evidence="6">A probable RNA chaperone. Forms a complex with KhpA which binds to cellular RNA and controls its expression. Plays a role in peptidoglycan (PG) homeostasis and cell length regulation.</text>
</comment>
<dbReference type="RefSeq" id="WP_252749535.1">
    <property type="nucleotide sequence ID" value="NZ_CP097116.1"/>
</dbReference>
<evidence type="ECO:0000313" key="10">
    <source>
        <dbReference type="Proteomes" id="UP001056707"/>
    </source>
</evidence>
<accession>A0ABY5BLY4</accession>
<evidence type="ECO:0000256" key="4">
    <source>
        <dbReference type="ARBA" id="ARBA00023186"/>
    </source>
</evidence>
<keyword evidence="10" id="KW-1185">Reference proteome</keyword>
<dbReference type="HAMAP" id="MF_00867">
    <property type="entry name" value="KhpB"/>
    <property type="match status" value="1"/>
</dbReference>
<feature type="region of interest" description="Disordered" evidence="7">
    <location>
        <begin position="53"/>
        <end position="84"/>
    </location>
</feature>
<evidence type="ECO:0000256" key="5">
    <source>
        <dbReference type="ARBA" id="ARBA00023316"/>
    </source>
</evidence>
<dbReference type="SUPFAM" id="SSF54814">
    <property type="entry name" value="Prokaryotic type KH domain (KH-domain type II)"/>
    <property type="match status" value="1"/>
</dbReference>
<dbReference type="Pfam" id="PF13083">
    <property type="entry name" value="KH_KhpA-B"/>
    <property type="match status" value="1"/>
</dbReference>